<feature type="region of interest" description="Disordered" evidence="11">
    <location>
        <begin position="556"/>
        <end position="605"/>
    </location>
</feature>
<evidence type="ECO:0000256" key="4">
    <source>
        <dbReference type="ARBA" id="ARBA00022723"/>
    </source>
</evidence>
<keyword evidence="6" id="KW-0862">Zinc</keyword>
<evidence type="ECO:0000256" key="11">
    <source>
        <dbReference type="SAM" id="MobiDB-lite"/>
    </source>
</evidence>
<feature type="domain" description="tRNA synthetases class I catalytic" evidence="12">
    <location>
        <begin position="26"/>
        <end position="336"/>
    </location>
</feature>
<dbReference type="GO" id="GO:0006423">
    <property type="term" value="P:cysteinyl-tRNA aminoacylation"/>
    <property type="evidence" value="ECO:0007669"/>
    <property type="project" value="InterPro"/>
</dbReference>
<protein>
    <recommendedName>
        <fullName evidence="2">cysteine--tRNA ligase</fullName>
        <ecNumber evidence="2">6.1.1.16</ecNumber>
    </recommendedName>
    <alternativeName>
        <fullName evidence="10">Cysteinyl-tRNA synthetase</fullName>
    </alternativeName>
</protein>
<organism evidence="13">
    <name type="scientific">Euplotes crassus</name>
    <dbReference type="NCBI Taxonomy" id="5936"/>
    <lineage>
        <taxon>Eukaryota</taxon>
        <taxon>Sar</taxon>
        <taxon>Alveolata</taxon>
        <taxon>Ciliophora</taxon>
        <taxon>Intramacronucleata</taxon>
        <taxon>Spirotrichea</taxon>
        <taxon>Hypotrichia</taxon>
        <taxon>Euplotida</taxon>
        <taxon>Euplotidae</taxon>
        <taxon>Moneuplotes</taxon>
    </lineage>
</organism>
<dbReference type="InterPro" id="IPR032678">
    <property type="entry name" value="tRNA-synt_1_cat_dom"/>
</dbReference>
<evidence type="ECO:0000256" key="1">
    <source>
        <dbReference type="ARBA" id="ARBA00001947"/>
    </source>
</evidence>
<evidence type="ECO:0000313" key="14">
    <source>
        <dbReference type="EMBL" id="CAI2360622.1"/>
    </source>
</evidence>
<evidence type="ECO:0000256" key="3">
    <source>
        <dbReference type="ARBA" id="ARBA00022598"/>
    </source>
</evidence>
<dbReference type="NCBIfam" id="TIGR00435">
    <property type="entry name" value="cysS"/>
    <property type="match status" value="1"/>
</dbReference>
<dbReference type="PRINTS" id="PR00983">
    <property type="entry name" value="TRNASYNTHCYS"/>
</dbReference>
<dbReference type="CDD" id="cd00672">
    <property type="entry name" value="CysRS_core"/>
    <property type="match status" value="1"/>
</dbReference>
<evidence type="ECO:0000256" key="9">
    <source>
        <dbReference type="ARBA" id="ARBA00023146"/>
    </source>
</evidence>
<dbReference type="FunFam" id="3.40.50.620:FF:000027">
    <property type="entry name" value="Cysteine--tRNA ligase, cytoplasmic"/>
    <property type="match status" value="1"/>
</dbReference>
<dbReference type="EMBL" id="HBIK01039039">
    <property type="protein sequence ID" value="CAE0393318.1"/>
    <property type="molecule type" value="Transcribed_RNA"/>
</dbReference>
<reference evidence="14" key="2">
    <citation type="submission" date="2023-07" db="EMBL/GenBank/DDBJ databases">
        <authorList>
            <consortium name="AG Swart"/>
            <person name="Singh M."/>
            <person name="Singh A."/>
            <person name="Seah K."/>
            <person name="Emmerich C."/>
        </authorList>
    </citation>
    <scope>NUCLEOTIDE SEQUENCE</scope>
    <source>
        <strain evidence="14">DP1</strain>
    </source>
</reference>
<dbReference type="HAMAP" id="MF_00041">
    <property type="entry name" value="Cys_tRNA_synth"/>
    <property type="match status" value="1"/>
</dbReference>
<dbReference type="Gene3D" id="3.40.50.620">
    <property type="entry name" value="HUPs"/>
    <property type="match status" value="1"/>
</dbReference>
<evidence type="ECO:0000256" key="6">
    <source>
        <dbReference type="ARBA" id="ARBA00022833"/>
    </source>
</evidence>
<dbReference type="InterPro" id="IPR009080">
    <property type="entry name" value="tRNAsynth_Ia_anticodon-bd"/>
</dbReference>
<evidence type="ECO:0000313" key="15">
    <source>
        <dbReference type="Proteomes" id="UP001295684"/>
    </source>
</evidence>
<keyword evidence="3" id="KW-0436">Ligase</keyword>
<keyword evidence="9" id="KW-0030">Aminoacyl-tRNA synthetase</keyword>
<dbReference type="InterPro" id="IPR014729">
    <property type="entry name" value="Rossmann-like_a/b/a_fold"/>
</dbReference>
<dbReference type="GO" id="GO:0046872">
    <property type="term" value="F:metal ion binding"/>
    <property type="evidence" value="ECO:0007669"/>
    <property type="project" value="UniProtKB-KW"/>
</dbReference>
<dbReference type="InterPro" id="IPR015803">
    <property type="entry name" value="Cys-tRNA-ligase"/>
</dbReference>
<name>A0A7S3KUM0_EUPCR</name>
<sequence>MEQTEERKLLNELHFINSLTKEKEKFTPQEGNRVNFYMCGPTVYDHSHLGHARAYMLMDTVRKVMRDYFNYDVHYCMNITDIEDKIIKKSNDPEDGRSFQEIARFYEEDFLNDMATLNVELPDSMPRVSEYVPEIVDFIQKIIDNRYAYESNESVYFNVIKYSEDNHKYPKLNTATQEKLAELLKDGEGVLEQENEKKNKEKINEQDFVLWKKSKENEPFWESQWGKGRPGWHIECSAMSHAIFEKYPIDIHAGGEDLKFPHHDNEIAQSEAHHGCDQWVNYFIHVGHLHIDKQKMSKSLKNFIKIKEFTKKYDAKKIRFLFLLQRWNTIMNFDPEKSMTEALAKEAQFLEFFKQAKAIIRNFDIKKNPQKWDAVDKALNQKLRDTMTQVHHHLCNNIDTPSVILELGNLVGETNKYMKGKDTQIKSPLVVNIAKYILKITKCLGLVDQDPFAYNASSDETGEEAKVDPFVQTIVNFRDEIKQLAFEKDNKKLLIDQCDKVRDVDMANLGIKIEDTGMKTQSNWIKEDPEVLLKSIADKKEAKEKKIREKEEKRLLEEKKKSTPPNEWYSTFESDKYSQFDENGLPTHNEKGEELSKEKKKGLEKQMKAKVKKYQKYLDTLEKQAKKKAEEEEKKE</sequence>
<dbReference type="GO" id="GO:0005524">
    <property type="term" value="F:ATP binding"/>
    <property type="evidence" value="ECO:0007669"/>
    <property type="project" value="UniProtKB-KW"/>
</dbReference>
<proteinExistence type="inferred from homology"/>
<evidence type="ECO:0000256" key="5">
    <source>
        <dbReference type="ARBA" id="ARBA00022741"/>
    </source>
</evidence>
<comment type="cofactor">
    <cofactor evidence="1">
        <name>Zn(2+)</name>
        <dbReference type="ChEBI" id="CHEBI:29105"/>
    </cofactor>
</comment>
<evidence type="ECO:0000256" key="2">
    <source>
        <dbReference type="ARBA" id="ARBA00012832"/>
    </source>
</evidence>
<dbReference type="Proteomes" id="UP001295684">
    <property type="component" value="Unassembled WGS sequence"/>
</dbReference>
<keyword evidence="7" id="KW-0067">ATP-binding</keyword>
<dbReference type="GO" id="GO:0004817">
    <property type="term" value="F:cysteine-tRNA ligase activity"/>
    <property type="evidence" value="ECO:0007669"/>
    <property type="project" value="UniProtKB-EC"/>
</dbReference>
<evidence type="ECO:0000313" key="13">
    <source>
        <dbReference type="EMBL" id="CAE0393318.1"/>
    </source>
</evidence>
<accession>A0A7S3KUM0</accession>
<dbReference type="GO" id="GO:0005737">
    <property type="term" value="C:cytoplasm"/>
    <property type="evidence" value="ECO:0007669"/>
    <property type="project" value="TreeGrafter"/>
</dbReference>
<dbReference type="EMBL" id="CAMPGE010001822">
    <property type="protein sequence ID" value="CAI2360622.1"/>
    <property type="molecule type" value="Genomic_DNA"/>
</dbReference>
<evidence type="ECO:0000256" key="10">
    <source>
        <dbReference type="ARBA" id="ARBA00031499"/>
    </source>
</evidence>
<evidence type="ECO:0000256" key="7">
    <source>
        <dbReference type="ARBA" id="ARBA00022840"/>
    </source>
</evidence>
<keyword evidence="4" id="KW-0479">Metal-binding</keyword>
<dbReference type="OrthoDB" id="438179at2759"/>
<dbReference type="EC" id="6.1.1.16" evidence="2"/>
<keyword evidence="15" id="KW-1185">Reference proteome</keyword>
<dbReference type="PANTHER" id="PTHR10890:SF3">
    <property type="entry name" value="CYSTEINE--TRNA LIGASE, CYTOPLASMIC"/>
    <property type="match status" value="1"/>
</dbReference>
<feature type="compositionally biased region" description="Polar residues" evidence="11">
    <location>
        <begin position="563"/>
        <end position="572"/>
    </location>
</feature>
<dbReference type="InterPro" id="IPR024909">
    <property type="entry name" value="Cys-tRNA/MSH_ligase"/>
</dbReference>
<keyword evidence="5" id="KW-0547">Nucleotide-binding</keyword>
<feature type="compositionally biased region" description="Basic and acidic residues" evidence="11">
    <location>
        <begin position="588"/>
        <end position="605"/>
    </location>
</feature>
<dbReference type="Pfam" id="PF01406">
    <property type="entry name" value="tRNA-synt_1e"/>
    <property type="match status" value="1"/>
</dbReference>
<dbReference type="SUPFAM" id="SSF52374">
    <property type="entry name" value="Nucleotidylyl transferase"/>
    <property type="match status" value="1"/>
</dbReference>
<dbReference type="AlphaFoldDB" id="A0A7S3KUM0"/>
<keyword evidence="8" id="KW-0648">Protein biosynthesis</keyword>
<evidence type="ECO:0000256" key="8">
    <source>
        <dbReference type="ARBA" id="ARBA00022917"/>
    </source>
</evidence>
<reference evidence="13" key="1">
    <citation type="submission" date="2021-01" db="EMBL/GenBank/DDBJ databases">
        <authorList>
            <person name="Corre E."/>
            <person name="Pelletier E."/>
            <person name="Niang G."/>
            <person name="Scheremetjew M."/>
            <person name="Finn R."/>
            <person name="Kale V."/>
            <person name="Holt S."/>
            <person name="Cochrane G."/>
            <person name="Meng A."/>
            <person name="Brown T."/>
            <person name="Cohen L."/>
        </authorList>
    </citation>
    <scope>NUCLEOTIDE SEQUENCE</scope>
    <source>
        <strain evidence="13">CT5</strain>
    </source>
</reference>
<dbReference type="SUPFAM" id="SSF47323">
    <property type="entry name" value="Anticodon-binding domain of a subclass of class I aminoacyl-tRNA synthetases"/>
    <property type="match status" value="1"/>
</dbReference>
<gene>
    <name evidence="13" type="ORF">ECRA1380_LOCUS18296</name>
    <name evidence="14" type="ORF">ECRASSUSDP1_LOCUS1926</name>
</gene>
<dbReference type="PANTHER" id="PTHR10890">
    <property type="entry name" value="CYSTEINYL-TRNA SYNTHETASE"/>
    <property type="match status" value="1"/>
</dbReference>
<evidence type="ECO:0000259" key="12">
    <source>
        <dbReference type="Pfam" id="PF01406"/>
    </source>
</evidence>